<gene>
    <name evidence="2" type="ORF">GWR21_13040</name>
</gene>
<keyword evidence="3" id="KW-1185">Reference proteome</keyword>
<dbReference type="KEGG" id="chih:GWR21_13040"/>
<feature type="transmembrane region" description="Helical" evidence="1">
    <location>
        <begin position="67"/>
        <end position="90"/>
    </location>
</feature>
<evidence type="ECO:0000256" key="1">
    <source>
        <dbReference type="SAM" id="Phobius"/>
    </source>
</evidence>
<feature type="transmembrane region" description="Helical" evidence="1">
    <location>
        <begin position="16"/>
        <end position="42"/>
    </location>
</feature>
<dbReference type="Pfam" id="PF11188">
    <property type="entry name" value="DUF2975"/>
    <property type="match status" value="1"/>
</dbReference>
<proteinExistence type="predicted"/>
<name>A0A6B9ZG99_9BACT</name>
<feature type="transmembrane region" description="Helical" evidence="1">
    <location>
        <begin position="111"/>
        <end position="128"/>
    </location>
</feature>
<evidence type="ECO:0000313" key="3">
    <source>
        <dbReference type="Proteomes" id="UP000476411"/>
    </source>
</evidence>
<evidence type="ECO:0000313" key="2">
    <source>
        <dbReference type="EMBL" id="QHS60481.1"/>
    </source>
</evidence>
<protein>
    <submittedName>
        <fullName evidence="2">DUF2975 domain-containing protein</fullName>
    </submittedName>
</protein>
<sequence>MEIKITTPQLLKVLQLLSWIVFIGLCVEAGEIIVNAVITLTIHPPGVANFWKGAAYLSGLYSFDKGYFMVIVLIMSIVAVLKALMFYLIVKLFSERKLNISHPFNPELRKFILNLSCITLGISLFSHAGLKYATWLAKQGGSIPDLQALHFVGADIWLFMAIVLFVIVQIVKRGIELQTENDLTI</sequence>
<reference evidence="2 3" key="1">
    <citation type="submission" date="2020-01" db="EMBL/GenBank/DDBJ databases">
        <title>Complete genome sequence of Chitinophaga sp. H33E-04 isolated from quinoa roots.</title>
        <authorList>
            <person name="Weon H.-Y."/>
            <person name="Lee S.A."/>
        </authorList>
    </citation>
    <scope>NUCLEOTIDE SEQUENCE [LARGE SCALE GENOMIC DNA]</scope>
    <source>
        <strain evidence="2 3">H33E-04</strain>
    </source>
</reference>
<dbReference type="Proteomes" id="UP000476411">
    <property type="component" value="Chromosome"/>
</dbReference>
<accession>A0A6B9ZG99</accession>
<dbReference type="AlphaFoldDB" id="A0A6B9ZG99"/>
<dbReference type="EMBL" id="CP048113">
    <property type="protein sequence ID" value="QHS60481.1"/>
    <property type="molecule type" value="Genomic_DNA"/>
</dbReference>
<organism evidence="2 3">
    <name type="scientific">Chitinophaga agri</name>
    <dbReference type="NCBI Taxonomy" id="2703787"/>
    <lineage>
        <taxon>Bacteria</taxon>
        <taxon>Pseudomonadati</taxon>
        <taxon>Bacteroidota</taxon>
        <taxon>Chitinophagia</taxon>
        <taxon>Chitinophagales</taxon>
        <taxon>Chitinophagaceae</taxon>
        <taxon>Chitinophaga</taxon>
    </lineage>
</organism>
<feature type="transmembrane region" description="Helical" evidence="1">
    <location>
        <begin position="148"/>
        <end position="168"/>
    </location>
</feature>
<dbReference type="RefSeq" id="WP_162332171.1">
    <property type="nucleotide sequence ID" value="NZ_CP048113.1"/>
</dbReference>
<keyword evidence="1" id="KW-0472">Membrane</keyword>
<dbReference type="InterPro" id="IPR021354">
    <property type="entry name" value="DUF2975"/>
</dbReference>
<keyword evidence="1" id="KW-1133">Transmembrane helix</keyword>
<keyword evidence="1" id="KW-0812">Transmembrane</keyword>